<evidence type="ECO:0000256" key="1">
    <source>
        <dbReference type="SAM" id="MobiDB-lite"/>
    </source>
</evidence>
<dbReference type="EMBL" id="JAWDGP010007852">
    <property type="protein sequence ID" value="KAK3702516.1"/>
    <property type="molecule type" value="Genomic_DNA"/>
</dbReference>
<feature type="compositionally biased region" description="Polar residues" evidence="1">
    <location>
        <begin position="271"/>
        <end position="280"/>
    </location>
</feature>
<evidence type="ECO:0000313" key="2">
    <source>
        <dbReference type="EMBL" id="KAK3702516.1"/>
    </source>
</evidence>
<keyword evidence="3" id="KW-1185">Reference proteome</keyword>
<feature type="compositionally biased region" description="Low complexity" evidence="1">
    <location>
        <begin position="507"/>
        <end position="559"/>
    </location>
</feature>
<feature type="region of interest" description="Disordered" evidence="1">
    <location>
        <begin position="700"/>
        <end position="719"/>
    </location>
</feature>
<feature type="region of interest" description="Disordered" evidence="1">
    <location>
        <begin position="115"/>
        <end position="443"/>
    </location>
</feature>
<reference evidence="2" key="1">
    <citation type="journal article" date="2023" name="G3 (Bethesda)">
        <title>A reference genome for the long-term kleptoplast-retaining sea slug Elysia crispata morphotype clarki.</title>
        <authorList>
            <person name="Eastman K.E."/>
            <person name="Pendleton A.L."/>
            <person name="Shaikh M.A."/>
            <person name="Suttiyut T."/>
            <person name="Ogas R."/>
            <person name="Tomko P."/>
            <person name="Gavelis G."/>
            <person name="Widhalm J.R."/>
            <person name="Wisecaver J.H."/>
        </authorList>
    </citation>
    <scope>NUCLEOTIDE SEQUENCE</scope>
    <source>
        <strain evidence="2">ECLA1</strain>
    </source>
</reference>
<dbReference type="Proteomes" id="UP001283361">
    <property type="component" value="Unassembled WGS sequence"/>
</dbReference>
<feature type="compositionally biased region" description="Basic and acidic residues" evidence="1">
    <location>
        <begin position="489"/>
        <end position="505"/>
    </location>
</feature>
<feature type="compositionally biased region" description="Polar residues" evidence="1">
    <location>
        <begin position="376"/>
        <end position="397"/>
    </location>
</feature>
<comment type="caution">
    <text evidence="2">The sequence shown here is derived from an EMBL/GenBank/DDBJ whole genome shotgun (WGS) entry which is preliminary data.</text>
</comment>
<protein>
    <submittedName>
        <fullName evidence="2">Uncharacterized protein</fullName>
    </submittedName>
</protein>
<feature type="compositionally biased region" description="Basic and acidic residues" evidence="1">
    <location>
        <begin position="402"/>
        <end position="413"/>
    </location>
</feature>
<name>A0AAE1CKA1_9GAST</name>
<evidence type="ECO:0000313" key="3">
    <source>
        <dbReference type="Proteomes" id="UP001283361"/>
    </source>
</evidence>
<feature type="compositionally biased region" description="Basic and acidic residues" evidence="1">
    <location>
        <begin position="182"/>
        <end position="204"/>
    </location>
</feature>
<organism evidence="2 3">
    <name type="scientific">Elysia crispata</name>
    <name type="common">lettuce slug</name>
    <dbReference type="NCBI Taxonomy" id="231223"/>
    <lineage>
        <taxon>Eukaryota</taxon>
        <taxon>Metazoa</taxon>
        <taxon>Spiralia</taxon>
        <taxon>Lophotrochozoa</taxon>
        <taxon>Mollusca</taxon>
        <taxon>Gastropoda</taxon>
        <taxon>Heterobranchia</taxon>
        <taxon>Euthyneura</taxon>
        <taxon>Panpulmonata</taxon>
        <taxon>Sacoglossa</taxon>
        <taxon>Placobranchoidea</taxon>
        <taxon>Plakobranchidae</taxon>
        <taxon>Elysia</taxon>
    </lineage>
</organism>
<dbReference type="AlphaFoldDB" id="A0AAE1CKA1"/>
<feature type="region of interest" description="Disordered" evidence="1">
    <location>
        <begin position="462"/>
        <end position="596"/>
    </location>
</feature>
<gene>
    <name evidence="2" type="ORF">RRG08_042509</name>
</gene>
<proteinExistence type="predicted"/>
<sequence>MRVRGKELALPRQTPGSRAIMTVRLSRHWCSFSTRHFIQLSDIECQLQLLWYSHVTDVIVRGRVRSEFMKISNEKERADTVFLLNGLEDLLDGSWDAVDALKELTTVKKGTPLYGQPSWWGEEEEEASKTAPSGDAPRFKDRRLREDAVCAGKRSRPNSLTLSGDEADHFPSGSAPAGRTTNRVEAKPSEAEPGYKRVNGERIKPTYMEIPFGDDDDVSKSLDDASGASSKKTSAADSSASTPARSISSSLSKDSLLDSPDARKAPATKPSGETATSFTVDFSDPSDPQHKSAKAVTMTASLSQYVPSKIRRNFKDRQERAGSYTKAGSSSRGSTPSKTSEERELSPAHPSSSQPSSQRKMEEIWSVLETGAKPSKQVSRLSSVQATAGSKSSSLRSPNLEDIDKISAEDRVRGQKTSSLSPHVPRSSRSKISPSQGGAPKAAGVVSVVAQYPDSTSYLIDKMFEGGSSSSGLGGSAAGSTVSSESEVSPEKQMYKEAAANDRTRRSTSSATSSTAAGKPSGKPPKTSAAKSSAAPASRRRTSASSGGKSGQSISSTTKSIRDTAAIAAAKPPSKRQAAPSPPKICDNDDSDDENDIVEDDDLQITEDEEVVRPCQILEDGEVSDKASEAGTYVIEAGGDGDDAEDEEEEEARRKIDEVFGVDKPCMDPLRVASPGGYDNVYEEDGCDNDETVAACDDFDGDEGEKTPLEGHSPLSGDEDGIEFRGSFVPFHPSSCDVDSRNTFLLSYLVCHCQVNNRPCPVDRVCLKKRKNWDFYLSKCAQSTPSFSGTKDV</sequence>
<feature type="compositionally biased region" description="Low complexity" evidence="1">
    <location>
        <begin position="328"/>
        <end position="338"/>
    </location>
</feature>
<accession>A0AAE1CKA1</accession>
<feature type="compositionally biased region" description="Low complexity" evidence="1">
    <location>
        <begin position="478"/>
        <end position="487"/>
    </location>
</feature>
<feature type="compositionally biased region" description="Low complexity" evidence="1">
    <location>
        <begin position="224"/>
        <end position="259"/>
    </location>
</feature>
<feature type="compositionally biased region" description="Basic and acidic residues" evidence="1">
    <location>
        <begin position="137"/>
        <end position="148"/>
    </location>
</feature>